<gene>
    <name evidence="2" type="ORF">GCM10025789_20900</name>
</gene>
<dbReference type="Gene3D" id="3.40.50.9200">
    <property type="entry name" value="Hypothetical protein MTH538"/>
    <property type="match status" value="1"/>
</dbReference>
<dbReference type="SUPFAM" id="SSF52206">
    <property type="entry name" value="Hypothetical protein MTH538"/>
    <property type="match status" value="1"/>
</dbReference>
<dbReference type="Proteomes" id="UP001501521">
    <property type="component" value="Unassembled WGS sequence"/>
</dbReference>
<reference evidence="3" key="1">
    <citation type="journal article" date="2019" name="Int. J. Syst. Evol. Microbiol.">
        <title>The Global Catalogue of Microorganisms (GCM) 10K type strain sequencing project: providing services to taxonomists for standard genome sequencing and annotation.</title>
        <authorList>
            <consortium name="The Broad Institute Genomics Platform"/>
            <consortium name="The Broad Institute Genome Sequencing Center for Infectious Disease"/>
            <person name="Wu L."/>
            <person name="Ma J."/>
        </authorList>
    </citation>
    <scope>NUCLEOTIDE SEQUENCE [LARGE SCALE GENOMIC DNA]</scope>
    <source>
        <strain evidence="3">JCM 19125</strain>
    </source>
</reference>
<proteinExistence type="predicted"/>
<evidence type="ECO:0000259" key="1">
    <source>
        <dbReference type="Pfam" id="PF08937"/>
    </source>
</evidence>
<dbReference type="InterPro" id="IPR036490">
    <property type="entry name" value="ThsB_TIR-like_sf"/>
</dbReference>
<keyword evidence="3" id="KW-1185">Reference proteome</keyword>
<accession>A0ABP9FHS4</accession>
<dbReference type="InterPro" id="IPR015032">
    <property type="entry name" value="ThsB__TIR-like_domain"/>
</dbReference>
<dbReference type="RefSeq" id="WP_345582584.1">
    <property type="nucleotide sequence ID" value="NZ_BAABLV010000035.1"/>
</dbReference>
<organism evidence="2 3">
    <name type="scientific">Tessaracoccus lubricantis</name>
    <dbReference type="NCBI Taxonomy" id="545543"/>
    <lineage>
        <taxon>Bacteria</taxon>
        <taxon>Bacillati</taxon>
        <taxon>Actinomycetota</taxon>
        <taxon>Actinomycetes</taxon>
        <taxon>Propionibacteriales</taxon>
        <taxon>Propionibacteriaceae</taxon>
        <taxon>Tessaracoccus</taxon>
    </lineage>
</organism>
<comment type="caution">
    <text evidence="2">The sequence shown here is derived from an EMBL/GenBank/DDBJ whole genome shotgun (WGS) entry which is preliminary data.</text>
</comment>
<sequence>MAKSVFYSFHYDRDVMRVQQVRNIWAIQGQPLLEPQDWESVKGRGKQAIKDWIADKMSGVDAVVVLIGAQTSTRDWVKYEIAYAWNNHLPLVGVHIHGLADPRTGTDHKGQDPFWEMRDDKLGVMGQYLNTFDPTGANGSETFRNLERYMGYYVEQARPGQG</sequence>
<feature type="domain" description="Thoeris protein ThsB TIR-like" evidence="1">
    <location>
        <begin position="6"/>
        <end position="100"/>
    </location>
</feature>
<dbReference type="EMBL" id="BAABLV010000035">
    <property type="protein sequence ID" value="GAA4902057.1"/>
    <property type="molecule type" value="Genomic_DNA"/>
</dbReference>
<name>A0ABP9FHS4_9ACTN</name>
<protein>
    <recommendedName>
        <fullName evidence="1">Thoeris protein ThsB TIR-like domain-containing protein</fullName>
    </recommendedName>
</protein>
<evidence type="ECO:0000313" key="2">
    <source>
        <dbReference type="EMBL" id="GAA4902057.1"/>
    </source>
</evidence>
<dbReference type="Pfam" id="PF08937">
    <property type="entry name" value="ThsB_TIR"/>
    <property type="match status" value="1"/>
</dbReference>
<evidence type="ECO:0000313" key="3">
    <source>
        <dbReference type="Proteomes" id="UP001501521"/>
    </source>
</evidence>